<evidence type="ECO:0000256" key="5">
    <source>
        <dbReference type="ARBA" id="ARBA00022729"/>
    </source>
</evidence>
<dbReference type="InterPro" id="IPR035965">
    <property type="entry name" value="PAS-like_dom_sf"/>
</dbReference>
<dbReference type="Pfam" id="PF00512">
    <property type="entry name" value="HisKA"/>
    <property type="match status" value="1"/>
</dbReference>
<keyword evidence="5" id="KW-0732">Signal</keyword>
<keyword evidence="8" id="KW-0843">Virulence</keyword>
<dbReference type="PROSITE" id="PS50110">
    <property type="entry name" value="RESPONSE_REGULATORY"/>
    <property type="match status" value="1"/>
</dbReference>
<dbReference type="AlphaFoldDB" id="C3X849"/>
<dbReference type="InterPro" id="IPR011006">
    <property type="entry name" value="CheY-like_superfamily"/>
</dbReference>
<evidence type="ECO:0000313" key="15">
    <source>
        <dbReference type="Proteomes" id="UP000005089"/>
    </source>
</evidence>
<dbReference type="InterPro" id="IPR018771">
    <property type="entry name" value="PocR_dom"/>
</dbReference>
<comment type="function">
    <text evidence="9">Member of the two-component regulatory system BvgS/BvgA. Phosphorylates BvgA via a four-step phosphorelay in response to environmental signals.</text>
</comment>
<dbReference type="EC" id="2.7.13.3" evidence="2"/>
<dbReference type="InterPro" id="IPR001789">
    <property type="entry name" value="Sig_transdc_resp-reg_receiver"/>
</dbReference>
<dbReference type="SUPFAM" id="SSF47384">
    <property type="entry name" value="Homodimeric domain of signal transducing histidine kinase"/>
    <property type="match status" value="1"/>
</dbReference>
<evidence type="ECO:0000256" key="8">
    <source>
        <dbReference type="ARBA" id="ARBA00023026"/>
    </source>
</evidence>
<dbReference type="OrthoDB" id="5468482at2"/>
<dbReference type="Gene3D" id="1.10.287.130">
    <property type="match status" value="1"/>
</dbReference>
<evidence type="ECO:0000256" key="2">
    <source>
        <dbReference type="ARBA" id="ARBA00012438"/>
    </source>
</evidence>
<dbReference type="HOGENOM" id="CLU_000445_114_15_4"/>
<dbReference type="RefSeq" id="WP_005879786.1">
    <property type="nucleotide sequence ID" value="NZ_CP019430.1"/>
</dbReference>
<dbReference type="PRINTS" id="PR00344">
    <property type="entry name" value="BCTRLSENSOR"/>
</dbReference>
<organism evidence="14 15">
    <name type="scientific">Oxalobacter formigenes OXCC13</name>
    <dbReference type="NCBI Taxonomy" id="556269"/>
    <lineage>
        <taxon>Bacteria</taxon>
        <taxon>Pseudomonadati</taxon>
        <taxon>Pseudomonadota</taxon>
        <taxon>Betaproteobacteria</taxon>
        <taxon>Burkholderiales</taxon>
        <taxon>Oxalobacteraceae</taxon>
        <taxon>Oxalobacter</taxon>
    </lineage>
</organism>
<evidence type="ECO:0000256" key="7">
    <source>
        <dbReference type="ARBA" id="ARBA00023012"/>
    </source>
</evidence>
<keyword evidence="15" id="KW-1185">Reference proteome</keyword>
<dbReference type="eggNOG" id="COG2205">
    <property type="taxonomic scope" value="Bacteria"/>
</dbReference>
<keyword evidence="7" id="KW-0902">Two-component regulatory system</keyword>
<dbReference type="eggNOG" id="COG4936">
    <property type="taxonomic scope" value="Bacteria"/>
</dbReference>
<name>C3X849_OXAFO</name>
<dbReference type="FunFam" id="3.30.565.10:FF:000010">
    <property type="entry name" value="Sensor histidine kinase RcsC"/>
    <property type="match status" value="1"/>
</dbReference>
<dbReference type="InterPro" id="IPR036890">
    <property type="entry name" value="HATPase_C_sf"/>
</dbReference>
<dbReference type="Gene3D" id="3.30.565.10">
    <property type="entry name" value="Histidine kinase-like ATPase, C-terminal domain"/>
    <property type="match status" value="1"/>
</dbReference>
<dbReference type="Pfam" id="PF00072">
    <property type="entry name" value="Response_reg"/>
    <property type="match status" value="1"/>
</dbReference>
<evidence type="ECO:0000259" key="13">
    <source>
        <dbReference type="PROSITE" id="PS50110"/>
    </source>
</evidence>
<dbReference type="InterPro" id="IPR004358">
    <property type="entry name" value="Sig_transdc_His_kin-like_C"/>
</dbReference>
<dbReference type="Pfam" id="PF10114">
    <property type="entry name" value="PocR"/>
    <property type="match status" value="1"/>
</dbReference>
<dbReference type="Proteomes" id="UP000005089">
    <property type="component" value="Unassembled WGS sequence"/>
</dbReference>
<evidence type="ECO:0000256" key="11">
    <source>
        <dbReference type="PROSITE-ProRule" id="PRU00169"/>
    </source>
</evidence>
<evidence type="ECO:0000256" key="9">
    <source>
        <dbReference type="ARBA" id="ARBA00058004"/>
    </source>
</evidence>
<dbReference type="PANTHER" id="PTHR43047">
    <property type="entry name" value="TWO-COMPONENT HISTIDINE PROTEIN KINASE"/>
    <property type="match status" value="1"/>
</dbReference>
<feature type="domain" description="Histidine kinase" evidence="12">
    <location>
        <begin position="359"/>
        <end position="583"/>
    </location>
</feature>
<gene>
    <name evidence="14" type="ORF">OFBG_00403</name>
</gene>
<dbReference type="InterPro" id="IPR003594">
    <property type="entry name" value="HATPase_dom"/>
</dbReference>
<dbReference type="SMART" id="SM00387">
    <property type="entry name" value="HATPase_c"/>
    <property type="match status" value="1"/>
</dbReference>
<accession>C3X849</accession>
<reference evidence="14 15" key="1">
    <citation type="submission" date="2009-02" db="EMBL/GenBank/DDBJ databases">
        <title>The Genome Sequence of Oxalobacter formigenes OXCC13.</title>
        <authorList>
            <consortium name="The Broad Institute Genome Sequencing Platform"/>
            <person name="Ward D."/>
            <person name="Young S.K."/>
            <person name="Kodira C.D."/>
            <person name="Zeng Q."/>
            <person name="Koehrsen M."/>
            <person name="Alvarado L."/>
            <person name="Berlin A."/>
            <person name="Borenstein D."/>
            <person name="Chen Z."/>
            <person name="Engels R."/>
            <person name="Freedman E."/>
            <person name="Gellesch M."/>
            <person name="Goldberg J."/>
            <person name="Griggs A."/>
            <person name="Gujja S."/>
            <person name="Heiman D."/>
            <person name="Hepburn T."/>
            <person name="Howarth C."/>
            <person name="Jen D."/>
            <person name="Larson L."/>
            <person name="Lewis B."/>
            <person name="Mehta T."/>
            <person name="Park D."/>
            <person name="Pearson M."/>
            <person name="Roberts A."/>
            <person name="Saif S."/>
            <person name="Shea T."/>
            <person name="Shenoy N."/>
            <person name="Sisk P."/>
            <person name="Stolte C."/>
            <person name="Sykes S."/>
            <person name="Walk T."/>
            <person name="White J."/>
            <person name="Yandava C."/>
            <person name="Allison M.J."/>
            <person name="Lander E."/>
            <person name="Nusbaum C."/>
            <person name="Galagan J."/>
            <person name="Birren B."/>
        </authorList>
    </citation>
    <scope>NUCLEOTIDE SEQUENCE [LARGE SCALE GENOMIC DNA]</scope>
    <source>
        <strain evidence="14 15">OXCC13</strain>
    </source>
</reference>
<dbReference type="SMART" id="SM00448">
    <property type="entry name" value="REC"/>
    <property type="match status" value="1"/>
</dbReference>
<dbReference type="InterPro" id="IPR003661">
    <property type="entry name" value="HisK_dim/P_dom"/>
</dbReference>
<evidence type="ECO:0000256" key="4">
    <source>
        <dbReference type="ARBA" id="ARBA00022679"/>
    </source>
</evidence>
<dbReference type="GeneID" id="77135685"/>
<dbReference type="CDD" id="cd16922">
    <property type="entry name" value="HATPase_EvgS-ArcB-TorS-like"/>
    <property type="match status" value="1"/>
</dbReference>
<dbReference type="PROSITE" id="PS50109">
    <property type="entry name" value="HIS_KIN"/>
    <property type="match status" value="1"/>
</dbReference>
<keyword evidence="4" id="KW-0808">Transferase</keyword>
<dbReference type="InterPro" id="IPR005467">
    <property type="entry name" value="His_kinase_dom"/>
</dbReference>
<evidence type="ECO:0000256" key="10">
    <source>
        <dbReference type="ARBA" id="ARBA00070152"/>
    </source>
</evidence>
<evidence type="ECO:0000256" key="3">
    <source>
        <dbReference type="ARBA" id="ARBA00022553"/>
    </source>
</evidence>
<dbReference type="GO" id="GO:0005886">
    <property type="term" value="C:plasma membrane"/>
    <property type="evidence" value="ECO:0007669"/>
    <property type="project" value="TreeGrafter"/>
</dbReference>
<dbReference type="SUPFAM" id="SSF55874">
    <property type="entry name" value="ATPase domain of HSP90 chaperone/DNA topoisomerase II/histidine kinase"/>
    <property type="match status" value="1"/>
</dbReference>
<sequence>MDRLHLTDLLDVETLQRFQSSFSDMTGIAAVIADANGIPVTEPTCFTHFCMDIIRQSPEGRKRCEECDKLGGQQAMETGKPAIYTCHGGLVDFAAPLIVDGHFIGSVMGGQVLGQAPEEKQFRDIAASLGIDADSCLAAAKNINVVSRERMDALANFLYMQAQLLSDLAFNNYKIRLANHELEKTSQQKTEWLNTLEQQYNENQNFLNALAETYLTVYAIDLETDQYKTVKNDITDLSILPDSAPFSPTFRKYCDTFVHPEDRERLIQSIDPDIIARSISSQNSFYELEYRRRYDNEYQWLRLQFIPMETRNGIPSKVILATQNIHQQKKQEALERQALRDACDAANKANAAKSRFLSCMSHDIRTPLNVILGMNQMANRNIEDNERVRKCLESISVSSRHLLTLVNEILDMSRIESGNLILAEQAFDFEELVKNAIEMIGPFIVQKHHRFTINTDNLVHKNVIGDAPHLQQILQNLLSNAVKYTPSNGKIDLNIRDKIGAPTGYTTIEIRIADNGYGMSKDVQARIFDPFERGNDTRINKIQGTGLGLTITQNLVQLMNGDIQLESEPGKGTTFTITIPFKIMEGDIEAKTAVSPSCARRTFEGKRALLVEDNELNMEIAVEFLKLTGIDIDTAENGQIALDKILGTPENHYDIIFMDIQMPVMNGHEASRAIRDLARADTARIPIIALTANAFIEDIAKSTRAGMTGHIAKPLDPDKIYEVMNQVL</sequence>
<dbReference type="Pfam" id="PF02518">
    <property type="entry name" value="HATPase_c"/>
    <property type="match status" value="1"/>
</dbReference>
<evidence type="ECO:0000256" key="6">
    <source>
        <dbReference type="ARBA" id="ARBA00022777"/>
    </source>
</evidence>
<dbReference type="InterPro" id="IPR036097">
    <property type="entry name" value="HisK_dim/P_sf"/>
</dbReference>
<comment type="catalytic activity">
    <reaction evidence="1">
        <text>ATP + protein L-histidine = ADP + protein N-phospho-L-histidine.</text>
        <dbReference type="EC" id="2.7.13.3"/>
    </reaction>
</comment>
<proteinExistence type="predicted"/>
<dbReference type="CDD" id="cd17546">
    <property type="entry name" value="REC_hyHK_CKI1_RcsC-like"/>
    <property type="match status" value="1"/>
</dbReference>
<dbReference type="GO" id="GO:0000155">
    <property type="term" value="F:phosphorelay sensor kinase activity"/>
    <property type="evidence" value="ECO:0007669"/>
    <property type="project" value="InterPro"/>
</dbReference>
<dbReference type="STRING" id="847.BRW83_1848"/>
<dbReference type="SMART" id="SM00388">
    <property type="entry name" value="HisKA"/>
    <property type="match status" value="1"/>
</dbReference>
<feature type="domain" description="Response regulatory" evidence="13">
    <location>
        <begin position="607"/>
        <end position="728"/>
    </location>
</feature>
<dbReference type="EMBL" id="GG658170">
    <property type="protein sequence ID" value="EEO29375.1"/>
    <property type="molecule type" value="Genomic_DNA"/>
</dbReference>
<dbReference type="GO" id="GO:0009927">
    <property type="term" value="F:histidine phosphotransfer kinase activity"/>
    <property type="evidence" value="ECO:0007669"/>
    <property type="project" value="TreeGrafter"/>
</dbReference>
<dbReference type="Gene3D" id="3.30.450.20">
    <property type="entry name" value="PAS domain"/>
    <property type="match status" value="1"/>
</dbReference>
<protein>
    <recommendedName>
        <fullName evidence="10">Virulence sensor protein BvgS</fullName>
        <ecNumber evidence="2">2.7.13.3</ecNumber>
    </recommendedName>
</protein>
<evidence type="ECO:0000259" key="12">
    <source>
        <dbReference type="PROSITE" id="PS50109"/>
    </source>
</evidence>
<dbReference type="Gene3D" id="3.40.50.2300">
    <property type="match status" value="1"/>
</dbReference>
<dbReference type="SUPFAM" id="SSF52172">
    <property type="entry name" value="CheY-like"/>
    <property type="match status" value="1"/>
</dbReference>
<dbReference type="PANTHER" id="PTHR43047:SF72">
    <property type="entry name" value="OSMOSENSING HISTIDINE PROTEIN KINASE SLN1"/>
    <property type="match status" value="1"/>
</dbReference>
<dbReference type="SUPFAM" id="SSF55785">
    <property type="entry name" value="PYP-like sensor domain (PAS domain)"/>
    <property type="match status" value="1"/>
</dbReference>
<feature type="modified residue" description="4-aspartylphosphate" evidence="11">
    <location>
        <position position="659"/>
    </location>
</feature>
<keyword evidence="3 11" id="KW-0597">Phosphoprotein</keyword>
<keyword evidence="6 14" id="KW-0418">Kinase</keyword>
<evidence type="ECO:0000256" key="1">
    <source>
        <dbReference type="ARBA" id="ARBA00000085"/>
    </source>
</evidence>
<evidence type="ECO:0000313" key="14">
    <source>
        <dbReference type="EMBL" id="EEO29375.1"/>
    </source>
</evidence>
<dbReference type="CDD" id="cd00082">
    <property type="entry name" value="HisKA"/>
    <property type="match status" value="1"/>
</dbReference>